<keyword evidence="4" id="KW-0968">Cytoplasmic vesicle</keyword>
<evidence type="ECO:0000259" key="6">
    <source>
        <dbReference type="PROSITE" id="PS50942"/>
    </source>
</evidence>
<evidence type="ECO:0000256" key="4">
    <source>
        <dbReference type="ARBA" id="ARBA00023329"/>
    </source>
</evidence>
<sequence>MREQTERSSGGNKPRRALRLLKDLQTAIAGTRSARSAAASGGALQLQEAVIRATSGDSESCLPEEKYVQQILAAGSSSRNKVSFCTQALVTRLYNTQDSTVALKTLFLIHRALLDGGFLFQDQLTASCSNTLSISFDCSSSRKGTKAAAASEAEEGRDYHSLELLTTQLRSAVDDDHEIMNTWVCRYASYLDQRLICSSSVKSHFDSKWSSAQTSEKVCFMPTEQVLADLLLLQRLLEQGCDCGDLQLVAAHDLKAAATAGRDRDRRHGSTSSNYNILANNPVVQGALILVVADSYKLQQEIGLRLREMLDRLDILETSENLELLQICKRSGYQSQSLLKVLENCREQLGNLLSDLPLPQSTGFVSEFEMKKVEDSLAVKKHKTAASSDDQSSSDFTASQLICRSFDDTLQNLQKDDVQHKELSTQVRSSSSSASSSRLEFNLIDFSSDPAAAELVTSSLRNKVDAADELSKDLISWVPLQHQASAETPDQASTVRLAEWEQLLVDSLQTMRTSASSKNCSTSSSTSTSTSSTTTQLLNTIPSAATHVASNMNHHLEYDSFYPYMVSSAAAARSLSWSSSSTTSSLDDHMNHTGLIKLAAGSMQAANVAAIAGASHCRGGGEGRSTFNL</sequence>
<dbReference type="Gene3D" id="1.25.40.90">
    <property type="match status" value="1"/>
</dbReference>
<dbReference type="EMBL" id="OZ019901">
    <property type="protein sequence ID" value="CAK9236603.1"/>
    <property type="molecule type" value="Genomic_DNA"/>
</dbReference>
<protein>
    <recommendedName>
        <fullName evidence="6">ENTH domain-containing protein</fullName>
    </recommendedName>
</protein>
<feature type="non-terminal residue" evidence="7">
    <location>
        <position position="1"/>
    </location>
</feature>
<dbReference type="PANTHER" id="PTHR22951">
    <property type="entry name" value="CLATHRIN ASSEMBLY PROTEIN"/>
    <property type="match status" value="1"/>
</dbReference>
<evidence type="ECO:0000313" key="7">
    <source>
        <dbReference type="EMBL" id="CAK9236603.1"/>
    </source>
</evidence>
<evidence type="ECO:0000256" key="1">
    <source>
        <dbReference type="ARBA" id="ARBA00004132"/>
    </source>
</evidence>
<feature type="domain" description="ENTH" evidence="6">
    <location>
        <begin position="38"/>
        <end position="205"/>
    </location>
</feature>
<dbReference type="Proteomes" id="UP001497512">
    <property type="component" value="Chromosome 9"/>
</dbReference>
<evidence type="ECO:0000256" key="5">
    <source>
        <dbReference type="SAM" id="MobiDB-lite"/>
    </source>
</evidence>
<comment type="subcellular location">
    <subcellularLocation>
        <location evidence="1">Cytoplasmic vesicle</location>
        <location evidence="1">Clathrin-coated vesicle</location>
    </subcellularLocation>
    <subcellularLocation>
        <location evidence="2">Golgi apparatus</location>
    </subcellularLocation>
</comment>
<dbReference type="SUPFAM" id="SSF48464">
    <property type="entry name" value="ENTH/VHS domain"/>
    <property type="match status" value="1"/>
</dbReference>
<evidence type="ECO:0000256" key="3">
    <source>
        <dbReference type="ARBA" id="ARBA00023034"/>
    </source>
</evidence>
<proteinExistence type="predicted"/>
<keyword evidence="8" id="KW-1185">Reference proteome</keyword>
<evidence type="ECO:0000256" key="2">
    <source>
        <dbReference type="ARBA" id="ARBA00004555"/>
    </source>
</evidence>
<reference evidence="7" key="1">
    <citation type="submission" date="2024-02" db="EMBL/GenBank/DDBJ databases">
        <authorList>
            <consortium name="ELIXIR-Norway"/>
            <consortium name="Elixir Norway"/>
        </authorList>
    </citation>
    <scope>NUCLEOTIDE SEQUENCE</scope>
</reference>
<dbReference type="SMART" id="SM00273">
    <property type="entry name" value="ENTH"/>
    <property type="match status" value="1"/>
</dbReference>
<feature type="non-terminal residue" evidence="7">
    <location>
        <position position="629"/>
    </location>
</feature>
<organism evidence="7 8">
    <name type="scientific">Sphagnum troendelagicum</name>
    <dbReference type="NCBI Taxonomy" id="128251"/>
    <lineage>
        <taxon>Eukaryota</taxon>
        <taxon>Viridiplantae</taxon>
        <taxon>Streptophyta</taxon>
        <taxon>Embryophyta</taxon>
        <taxon>Bryophyta</taxon>
        <taxon>Sphagnophytina</taxon>
        <taxon>Sphagnopsida</taxon>
        <taxon>Sphagnales</taxon>
        <taxon>Sphagnaceae</taxon>
        <taxon>Sphagnum</taxon>
    </lineage>
</organism>
<dbReference type="InterPro" id="IPR013809">
    <property type="entry name" value="ENTH"/>
</dbReference>
<dbReference type="PROSITE" id="PS50942">
    <property type="entry name" value="ENTH"/>
    <property type="match status" value="1"/>
</dbReference>
<feature type="region of interest" description="Disordered" evidence="5">
    <location>
        <begin position="515"/>
        <end position="535"/>
    </location>
</feature>
<dbReference type="PANTHER" id="PTHR22951:SF5">
    <property type="entry name" value="PHOSPHATIDYLINOSITOL-BINDING CLATHRIN ASSEMBLY PROTEIN LAP"/>
    <property type="match status" value="1"/>
</dbReference>
<gene>
    <name evidence="7" type="ORF">CSSPTR1EN2_LOCUS23003</name>
</gene>
<dbReference type="Gene3D" id="1.20.58.150">
    <property type="entry name" value="ANTH domain"/>
    <property type="match status" value="1"/>
</dbReference>
<dbReference type="InterPro" id="IPR011417">
    <property type="entry name" value="ANTH_dom"/>
</dbReference>
<keyword evidence="3" id="KW-0333">Golgi apparatus</keyword>
<dbReference type="SUPFAM" id="SSF89009">
    <property type="entry name" value="GAT-like domain"/>
    <property type="match status" value="1"/>
</dbReference>
<dbReference type="InterPro" id="IPR014712">
    <property type="entry name" value="ANTH_dom_sf"/>
</dbReference>
<evidence type="ECO:0000313" key="8">
    <source>
        <dbReference type="Proteomes" id="UP001497512"/>
    </source>
</evidence>
<dbReference type="Pfam" id="PF07651">
    <property type="entry name" value="ANTH"/>
    <property type="match status" value="2"/>
</dbReference>
<name>A0ABP0V2F1_9BRYO</name>
<dbReference type="InterPro" id="IPR045192">
    <property type="entry name" value="AP180-like"/>
</dbReference>
<accession>A0ABP0V2F1</accession>
<dbReference type="InterPro" id="IPR008942">
    <property type="entry name" value="ENTH_VHS"/>
</dbReference>